<keyword evidence="3" id="KW-0812">Transmembrane</keyword>
<proteinExistence type="inferred from homology"/>
<evidence type="ECO:0000256" key="1">
    <source>
        <dbReference type="ARBA" id="ARBA00004141"/>
    </source>
</evidence>
<sequence length="117" mass="12777">MGSRIREAVFPERVARGLRNWHERARKNVKKNKVSPSSSLSPSLSPRYLLTATNSLASDYRSMPSASSTPDFVKIDVPNLEIAEVEGPQVVASECPANESTYNGEISFGVQPQQADA</sequence>
<feature type="compositionally biased region" description="Low complexity" evidence="8">
    <location>
        <begin position="35"/>
        <end position="45"/>
    </location>
</feature>
<keyword evidence="4" id="KW-0611">Plant defense</keyword>
<keyword evidence="6" id="KW-0472">Membrane</keyword>
<dbReference type="EMBL" id="LR721774">
    <property type="protein sequence ID" value="VVV49439.1"/>
    <property type="molecule type" value="Genomic_DNA"/>
</dbReference>
<evidence type="ECO:0000256" key="8">
    <source>
        <dbReference type="SAM" id="MobiDB-lite"/>
    </source>
</evidence>
<feature type="compositionally biased region" description="Basic residues" evidence="8">
    <location>
        <begin position="24"/>
        <end position="33"/>
    </location>
</feature>
<dbReference type="InterPro" id="IPR004326">
    <property type="entry name" value="Mlo"/>
</dbReference>
<evidence type="ECO:0000256" key="7">
    <source>
        <dbReference type="ARBA" id="ARBA00023265"/>
    </source>
</evidence>
<reference evidence="9" key="1">
    <citation type="submission" date="2019-09" db="EMBL/GenBank/DDBJ databases">
        <authorList>
            <person name="Zhang L."/>
        </authorList>
    </citation>
    <scope>NUCLEOTIDE SEQUENCE</scope>
</reference>
<dbReference type="AlphaFoldDB" id="A0A5K0W7G0"/>
<feature type="region of interest" description="Disordered" evidence="8">
    <location>
        <begin position="24"/>
        <end position="45"/>
    </location>
</feature>
<accession>A0A5K0W7G0</accession>
<evidence type="ECO:0000256" key="2">
    <source>
        <dbReference type="ARBA" id="ARBA00006574"/>
    </source>
</evidence>
<dbReference type="Pfam" id="PF03094">
    <property type="entry name" value="Mlo"/>
    <property type="match status" value="1"/>
</dbReference>
<evidence type="ECO:0000256" key="5">
    <source>
        <dbReference type="ARBA" id="ARBA00022989"/>
    </source>
</evidence>
<evidence type="ECO:0000256" key="4">
    <source>
        <dbReference type="ARBA" id="ARBA00022821"/>
    </source>
</evidence>
<evidence type="ECO:0008006" key="10">
    <source>
        <dbReference type="Google" id="ProtNLM"/>
    </source>
</evidence>
<dbReference type="GO" id="GO:0016020">
    <property type="term" value="C:membrane"/>
    <property type="evidence" value="ECO:0007669"/>
    <property type="project" value="UniProtKB-SubCell"/>
</dbReference>
<gene>
    <name evidence="9" type="ORF">NYM_LOCUS3124</name>
</gene>
<keyword evidence="5" id="KW-1133">Transmembrane helix</keyword>
<dbReference type="GO" id="GO:0006952">
    <property type="term" value="P:defense response"/>
    <property type="evidence" value="ECO:0007669"/>
    <property type="project" value="UniProtKB-KW"/>
</dbReference>
<evidence type="ECO:0000313" key="9">
    <source>
        <dbReference type="EMBL" id="VVV49439.1"/>
    </source>
</evidence>
<organism evidence="9">
    <name type="scientific">Nymphaea colorata</name>
    <name type="common">pocket water lily</name>
    <dbReference type="NCBI Taxonomy" id="210225"/>
    <lineage>
        <taxon>Eukaryota</taxon>
        <taxon>Viridiplantae</taxon>
        <taxon>Streptophyta</taxon>
        <taxon>Embryophyta</taxon>
        <taxon>Tracheophyta</taxon>
        <taxon>Spermatophyta</taxon>
        <taxon>Magnoliopsida</taxon>
        <taxon>Nymphaeales</taxon>
        <taxon>Nymphaeaceae</taxon>
        <taxon>Nymphaea</taxon>
    </lineage>
</organism>
<comment type="subcellular location">
    <subcellularLocation>
        <location evidence="1">Membrane</location>
        <topology evidence="1">Multi-pass membrane protein</topology>
    </subcellularLocation>
</comment>
<comment type="similarity">
    <text evidence="2">Belongs to the MLO family.</text>
</comment>
<evidence type="ECO:0000256" key="3">
    <source>
        <dbReference type="ARBA" id="ARBA00022692"/>
    </source>
</evidence>
<protein>
    <recommendedName>
        <fullName evidence="10">MLO-like protein</fullName>
    </recommendedName>
</protein>
<keyword evidence="7" id="KW-0568">Pathogenesis-related protein</keyword>
<name>A0A5K0W7G0_9MAGN</name>
<evidence type="ECO:0000256" key="6">
    <source>
        <dbReference type="ARBA" id="ARBA00023136"/>
    </source>
</evidence>